<protein>
    <submittedName>
        <fullName evidence="1">Uncharacterized protein</fullName>
    </submittedName>
</protein>
<dbReference type="Proteomes" id="UP001501585">
    <property type="component" value="Unassembled WGS sequence"/>
</dbReference>
<keyword evidence="2" id="KW-1185">Reference proteome</keyword>
<gene>
    <name evidence="1" type="ORF">GCM10009799_31060</name>
</gene>
<sequence length="579" mass="64979">MTGRLEHLFFGDFGPELTEEAIKTARTNPGVLVNKVSEHEFAMLILLCELGSDIFREPDDRPDLTSLCERFASDSILYIGRILPRAIEAIGLLRDAVAEQSVATVIEVCDHASQGWPDYAETVFPTAFWQLARTMSADTRLTEFQDTSYVLWLRGLAAAKEGDGKSAREFLERSLRRYRAYDYYADTAWLYSDLVLIDIMLGLPDRATTAAEEQRSYVETVLRERTASASQPERVAFHLGDVHSGRYQTFVEQAVLRDPVLRDEDAGLLWRYVGVSESLLSAVRWQSRSHLESALDRFSNGWRTFLDSSYPDIFARVGRAALGERNDANVYLPVDTMWRHLLLMYRRKVEPPTLSSAFQAVQERLRNAGLSAELDVLRLDTTLLTWALHGRDSAAEWCAPHVHGLRKRAPALVSALIDALNSTDMDTPVTAAMTYLAERAKYPVPDFASMLELLSAWQFQPDTVNRVEISLHGDELFVDGFRVYSHCPPALRAILSALASELDRSRERGEEPAFLRAGELAQSTGRSTASLVQAIRRFRIACTDVMGDAIGQDDVLQGRPGYRLNPATVSSVMWYPGTQ</sequence>
<evidence type="ECO:0000313" key="2">
    <source>
        <dbReference type="Proteomes" id="UP001501585"/>
    </source>
</evidence>
<name>A0ABN2T987_9ACTN</name>
<reference evidence="1 2" key="1">
    <citation type="journal article" date="2019" name="Int. J. Syst. Evol. Microbiol.">
        <title>The Global Catalogue of Microorganisms (GCM) 10K type strain sequencing project: providing services to taxonomists for standard genome sequencing and annotation.</title>
        <authorList>
            <consortium name="The Broad Institute Genomics Platform"/>
            <consortium name="The Broad Institute Genome Sequencing Center for Infectious Disease"/>
            <person name="Wu L."/>
            <person name="Ma J."/>
        </authorList>
    </citation>
    <scope>NUCLEOTIDE SEQUENCE [LARGE SCALE GENOMIC DNA]</scope>
    <source>
        <strain evidence="1 2">JCM 15313</strain>
    </source>
</reference>
<dbReference type="EMBL" id="BAAAPC010000012">
    <property type="protein sequence ID" value="GAA2001623.1"/>
    <property type="molecule type" value="Genomic_DNA"/>
</dbReference>
<proteinExistence type="predicted"/>
<organism evidence="1 2">
    <name type="scientific">Nocardiopsis rhodophaea</name>
    <dbReference type="NCBI Taxonomy" id="280238"/>
    <lineage>
        <taxon>Bacteria</taxon>
        <taxon>Bacillati</taxon>
        <taxon>Actinomycetota</taxon>
        <taxon>Actinomycetes</taxon>
        <taxon>Streptosporangiales</taxon>
        <taxon>Nocardiopsidaceae</taxon>
        <taxon>Nocardiopsis</taxon>
    </lineage>
</organism>
<accession>A0ABN2T987</accession>
<comment type="caution">
    <text evidence="1">The sequence shown here is derived from an EMBL/GenBank/DDBJ whole genome shotgun (WGS) entry which is preliminary data.</text>
</comment>
<dbReference type="RefSeq" id="WP_344163103.1">
    <property type="nucleotide sequence ID" value="NZ_BAAAPC010000012.1"/>
</dbReference>
<evidence type="ECO:0000313" key="1">
    <source>
        <dbReference type="EMBL" id="GAA2001623.1"/>
    </source>
</evidence>